<comment type="caution">
    <text evidence="2">The sequence shown here is derived from an EMBL/GenBank/DDBJ whole genome shotgun (WGS) entry which is preliminary data.</text>
</comment>
<feature type="compositionally biased region" description="Basic residues" evidence="1">
    <location>
        <begin position="50"/>
        <end position="59"/>
    </location>
</feature>
<dbReference type="AlphaFoldDB" id="A0AAV8YT29"/>
<dbReference type="Proteomes" id="UP001162162">
    <property type="component" value="Unassembled WGS sequence"/>
</dbReference>
<protein>
    <submittedName>
        <fullName evidence="2">Uncharacterized protein</fullName>
    </submittedName>
</protein>
<feature type="region of interest" description="Disordered" evidence="1">
    <location>
        <begin position="1"/>
        <end position="77"/>
    </location>
</feature>
<name>A0AAV8YT29_9CUCU</name>
<feature type="compositionally biased region" description="Polar residues" evidence="1">
    <location>
        <begin position="117"/>
        <end position="129"/>
    </location>
</feature>
<sequence>MLRAFSDRGQEPDVSDESTDECTEEEDTSSSSSTDSDERSSESNPAPKKAVSRKPKKKSTSNLWQHNLSARSNQDNQRAYEENAIRLMTAVLNKNTIHDGVASGIWVRLEAEFKESVNQSGAQQKQKNVSMGKMHPKTRGK</sequence>
<evidence type="ECO:0000313" key="2">
    <source>
        <dbReference type="EMBL" id="KAJ8954126.1"/>
    </source>
</evidence>
<gene>
    <name evidence="2" type="ORF">NQ318_005720</name>
</gene>
<organism evidence="2 3">
    <name type="scientific">Aromia moschata</name>
    <dbReference type="NCBI Taxonomy" id="1265417"/>
    <lineage>
        <taxon>Eukaryota</taxon>
        <taxon>Metazoa</taxon>
        <taxon>Ecdysozoa</taxon>
        <taxon>Arthropoda</taxon>
        <taxon>Hexapoda</taxon>
        <taxon>Insecta</taxon>
        <taxon>Pterygota</taxon>
        <taxon>Neoptera</taxon>
        <taxon>Endopterygota</taxon>
        <taxon>Coleoptera</taxon>
        <taxon>Polyphaga</taxon>
        <taxon>Cucujiformia</taxon>
        <taxon>Chrysomeloidea</taxon>
        <taxon>Cerambycidae</taxon>
        <taxon>Cerambycinae</taxon>
        <taxon>Callichromatini</taxon>
        <taxon>Aromia</taxon>
    </lineage>
</organism>
<proteinExistence type="predicted"/>
<evidence type="ECO:0000313" key="3">
    <source>
        <dbReference type="Proteomes" id="UP001162162"/>
    </source>
</evidence>
<accession>A0AAV8YT29</accession>
<reference evidence="2" key="1">
    <citation type="journal article" date="2023" name="Insect Mol. Biol.">
        <title>Genome sequencing provides insights into the evolution of gene families encoding plant cell wall-degrading enzymes in longhorned beetles.</title>
        <authorList>
            <person name="Shin N.R."/>
            <person name="Okamura Y."/>
            <person name="Kirsch R."/>
            <person name="Pauchet Y."/>
        </authorList>
    </citation>
    <scope>NUCLEOTIDE SEQUENCE</scope>
    <source>
        <strain evidence="2">AMC_N1</strain>
    </source>
</reference>
<feature type="compositionally biased region" description="Polar residues" evidence="1">
    <location>
        <begin position="60"/>
        <end position="77"/>
    </location>
</feature>
<keyword evidence="3" id="KW-1185">Reference proteome</keyword>
<feature type="region of interest" description="Disordered" evidence="1">
    <location>
        <begin position="117"/>
        <end position="141"/>
    </location>
</feature>
<feature type="compositionally biased region" description="Acidic residues" evidence="1">
    <location>
        <begin position="13"/>
        <end position="28"/>
    </location>
</feature>
<feature type="compositionally biased region" description="Basic and acidic residues" evidence="1">
    <location>
        <begin position="1"/>
        <end position="11"/>
    </location>
</feature>
<dbReference type="EMBL" id="JAPWTK010000050">
    <property type="protein sequence ID" value="KAJ8954126.1"/>
    <property type="molecule type" value="Genomic_DNA"/>
</dbReference>
<evidence type="ECO:0000256" key="1">
    <source>
        <dbReference type="SAM" id="MobiDB-lite"/>
    </source>
</evidence>